<evidence type="ECO:0000313" key="1">
    <source>
        <dbReference type="EMBL" id="CAF1222014.1"/>
    </source>
</evidence>
<proteinExistence type="predicted"/>
<evidence type="ECO:0000313" key="2">
    <source>
        <dbReference type="Proteomes" id="UP000663845"/>
    </source>
</evidence>
<accession>A0A814XXU2</accession>
<organism evidence="1 2">
    <name type="scientific">Adineta steineri</name>
    <dbReference type="NCBI Taxonomy" id="433720"/>
    <lineage>
        <taxon>Eukaryota</taxon>
        <taxon>Metazoa</taxon>
        <taxon>Spiralia</taxon>
        <taxon>Gnathifera</taxon>
        <taxon>Rotifera</taxon>
        <taxon>Eurotatoria</taxon>
        <taxon>Bdelloidea</taxon>
        <taxon>Adinetida</taxon>
        <taxon>Adinetidae</taxon>
        <taxon>Adineta</taxon>
    </lineage>
</organism>
<name>A0A814XXU2_9BILA</name>
<dbReference type="AlphaFoldDB" id="A0A814XXU2"/>
<reference evidence="1" key="1">
    <citation type="submission" date="2021-02" db="EMBL/GenBank/DDBJ databases">
        <authorList>
            <person name="Nowell W R."/>
        </authorList>
    </citation>
    <scope>NUCLEOTIDE SEQUENCE</scope>
</reference>
<dbReference type="EMBL" id="CAJNOG010000400">
    <property type="protein sequence ID" value="CAF1222014.1"/>
    <property type="molecule type" value="Genomic_DNA"/>
</dbReference>
<protein>
    <submittedName>
        <fullName evidence="1">Uncharacterized protein</fullName>
    </submittedName>
</protein>
<dbReference type="Proteomes" id="UP000663845">
    <property type="component" value="Unassembled WGS sequence"/>
</dbReference>
<sequence>MPLITTQNDSRSEKGNEFEMRAPFEGFLLNKDTGRPTLQLGMTINISLSLETSEEDLIPRDWSSDTGATIQYTLSDSAV</sequence>
<comment type="caution">
    <text evidence="1">The sequence shown here is derived from an EMBL/GenBank/DDBJ whole genome shotgun (WGS) entry which is preliminary data.</text>
</comment>
<gene>
    <name evidence="1" type="ORF">JYZ213_LOCUS28057</name>
</gene>